<evidence type="ECO:0000259" key="1">
    <source>
        <dbReference type="Pfam" id="PF02627"/>
    </source>
</evidence>
<dbReference type="NCBIfam" id="TIGR00778">
    <property type="entry name" value="ahpD_dom"/>
    <property type="match status" value="1"/>
</dbReference>
<dbReference type="InterPro" id="IPR004675">
    <property type="entry name" value="AhpD_core"/>
</dbReference>
<dbReference type="Gene3D" id="1.20.1290.10">
    <property type="entry name" value="AhpD-like"/>
    <property type="match status" value="1"/>
</dbReference>
<accession>A0AAU9CIQ7</accession>
<gene>
    <name evidence="2" type="ORF">FUAX_12230</name>
</gene>
<dbReference type="GO" id="GO:0032843">
    <property type="term" value="F:hydroperoxide reductase activity"/>
    <property type="evidence" value="ECO:0007669"/>
    <property type="project" value="TreeGrafter"/>
</dbReference>
<protein>
    <recommendedName>
        <fullName evidence="1">Carboxymuconolactone decarboxylase-like domain-containing protein</fullName>
    </recommendedName>
</protein>
<dbReference type="Proteomes" id="UP001348817">
    <property type="component" value="Chromosome"/>
</dbReference>
<feature type="domain" description="Carboxymuconolactone decarboxylase-like" evidence="1">
    <location>
        <begin position="125"/>
        <end position="184"/>
    </location>
</feature>
<evidence type="ECO:0000313" key="2">
    <source>
        <dbReference type="EMBL" id="BDD08791.1"/>
    </source>
</evidence>
<dbReference type="InterPro" id="IPR003779">
    <property type="entry name" value="CMD-like"/>
</dbReference>
<dbReference type="PANTHER" id="PTHR33930">
    <property type="entry name" value="ALKYL HYDROPEROXIDE REDUCTASE AHPD"/>
    <property type="match status" value="1"/>
</dbReference>
<dbReference type="GO" id="GO:0015036">
    <property type="term" value="F:disulfide oxidoreductase activity"/>
    <property type="evidence" value="ECO:0007669"/>
    <property type="project" value="TreeGrafter"/>
</dbReference>
<dbReference type="GO" id="GO:0051920">
    <property type="term" value="F:peroxiredoxin activity"/>
    <property type="evidence" value="ECO:0007669"/>
    <property type="project" value="InterPro"/>
</dbReference>
<dbReference type="EMBL" id="AP025314">
    <property type="protein sequence ID" value="BDD08791.1"/>
    <property type="molecule type" value="Genomic_DNA"/>
</dbReference>
<keyword evidence="3" id="KW-1185">Reference proteome</keyword>
<name>A0AAU9CIQ7_9BACT</name>
<organism evidence="2 3">
    <name type="scientific">Fulvitalea axinellae</name>
    <dbReference type="NCBI Taxonomy" id="1182444"/>
    <lineage>
        <taxon>Bacteria</taxon>
        <taxon>Pseudomonadati</taxon>
        <taxon>Bacteroidota</taxon>
        <taxon>Cytophagia</taxon>
        <taxon>Cytophagales</taxon>
        <taxon>Persicobacteraceae</taxon>
        <taxon>Fulvitalea</taxon>
    </lineage>
</organism>
<sequence length="195" mass="21275">MAHDDNLLKRLGFLYEGTIPAENLISQGKAKRFLDMIVENATDNLKVEALRVKERDFVAIAVANTLRNRLLVEAFSESSLQDGATNEELGEALVLSVQFGYHNTLGKLQGAVGAKPGVSDAAIDHIDMSDAAIGPEMVELISIAVSSVNGCKLCMKAHYDKFKKLEASEDKLREAMRVAATVVSLSRMVYDYGKI</sequence>
<dbReference type="InterPro" id="IPR029032">
    <property type="entry name" value="AhpD-like"/>
</dbReference>
<dbReference type="GO" id="GO:0045454">
    <property type="term" value="P:cell redox homeostasis"/>
    <property type="evidence" value="ECO:0007669"/>
    <property type="project" value="TreeGrafter"/>
</dbReference>
<dbReference type="Pfam" id="PF02627">
    <property type="entry name" value="CMD"/>
    <property type="match status" value="1"/>
</dbReference>
<reference evidence="2 3" key="1">
    <citation type="submission" date="2021-12" db="EMBL/GenBank/DDBJ databases">
        <title>Genome sequencing of bacteria with rrn-lacking chromosome and rrn-plasmid.</title>
        <authorList>
            <person name="Anda M."/>
            <person name="Iwasaki W."/>
        </authorList>
    </citation>
    <scope>NUCLEOTIDE SEQUENCE [LARGE SCALE GENOMIC DNA]</scope>
    <source>
        <strain evidence="2 3">DSM 100852</strain>
    </source>
</reference>
<proteinExistence type="predicted"/>
<evidence type="ECO:0000313" key="3">
    <source>
        <dbReference type="Proteomes" id="UP001348817"/>
    </source>
</evidence>
<dbReference type="PANTHER" id="PTHR33930:SF7">
    <property type="entry name" value="ALKYL HYDROPEROXIDE REDUCTASE AHPD"/>
    <property type="match status" value="1"/>
</dbReference>
<dbReference type="AlphaFoldDB" id="A0AAU9CIQ7"/>
<dbReference type="KEGG" id="fax:FUAX_12230"/>
<dbReference type="SUPFAM" id="SSF69118">
    <property type="entry name" value="AhpD-like"/>
    <property type="match status" value="1"/>
</dbReference>